<dbReference type="EMBL" id="JACGWN010000009">
    <property type="protein sequence ID" value="KAL0432513.1"/>
    <property type="molecule type" value="Genomic_DNA"/>
</dbReference>
<dbReference type="GO" id="GO:0005634">
    <property type="term" value="C:nucleus"/>
    <property type="evidence" value="ECO:0007669"/>
    <property type="project" value="UniProtKB-SubCell"/>
</dbReference>
<dbReference type="GO" id="GO:0006355">
    <property type="term" value="P:regulation of DNA-templated transcription"/>
    <property type="evidence" value="ECO:0007669"/>
    <property type="project" value="InterPro"/>
</dbReference>
<reference evidence="7" key="1">
    <citation type="submission" date="2020-06" db="EMBL/GenBank/DDBJ databases">
        <authorList>
            <person name="Li T."/>
            <person name="Hu X."/>
            <person name="Zhang T."/>
            <person name="Song X."/>
            <person name="Zhang H."/>
            <person name="Dai N."/>
            <person name="Sheng W."/>
            <person name="Hou X."/>
            <person name="Wei L."/>
        </authorList>
    </citation>
    <scope>NUCLEOTIDE SEQUENCE</scope>
    <source>
        <strain evidence="7">KEN1</strain>
        <tissue evidence="7">Leaf</tissue>
    </source>
</reference>
<dbReference type="PANTHER" id="PTHR10880:SF44">
    <property type="entry name" value="PROTEIN MRG2"/>
    <property type="match status" value="1"/>
</dbReference>
<sequence length="214" mass="24042">MSGDAESSKLISGGATSNAVKDEAVDASPFQEGEQVLAFHGPCLYAKVLAILLRSGFQGGTNSECTRICSVHSDNESFLDSGLSIQRNPVHFNFLKLGILDFRFFSSWDEWLGVDCLLKRTEENVRKQKELKEKHAVDKNAKLGRLSQDKTKNSIVKLPEMLSCIQIEMETLTELQQRLHDFLRFLQSNQSAFFQSNYQTTSEGLDSAVKREDN</sequence>
<organism evidence="7">
    <name type="scientific">Sesamum latifolium</name>
    <dbReference type="NCBI Taxonomy" id="2727402"/>
    <lineage>
        <taxon>Eukaryota</taxon>
        <taxon>Viridiplantae</taxon>
        <taxon>Streptophyta</taxon>
        <taxon>Embryophyta</taxon>
        <taxon>Tracheophyta</taxon>
        <taxon>Spermatophyta</taxon>
        <taxon>Magnoliopsida</taxon>
        <taxon>eudicotyledons</taxon>
        <taxon>Gunneridae</taxon>
        <taxon>Pentapetalae</taxon>
        <taxon>asterids</taxon>
        <taxon>lamiids</taxon>
        <taxon>Lamiales</taxon>
        <taxon>Pedaliaceae</taxon>
        <taxon>Sesamum</taxon>
    </lineage>
</organism>
<keyword evidence="5" id="KW-0539">Nucleus</keyword>
<dbReference type="GO" id="GO:0000123">
    <property type="term" value="C:histone acetyltransferase complex"/>
    <property type="evidence" value="ECO:0007669"/>
    <property type="project" value="TreeGrafter"/>
</dbReference>
<dbReference type="PANTHER" id="PTHR10880">
    <property type="entry name" value="MORTALITY FACTOR 4-LIKE PROTEIN"/>
    <property type="match status" value="1"/>
</dbReference>
<evidence type="ECO:0000256" key="3">
    <source>
        <dbReference type="ARBA" id="ARBA00023015"/>
    </source>
</evidence>
<dbReference type="SUPFAM" id="SSF54160">
    <property type="entry name" value="Chromo domain-like"/>
    <property type="match status" value="1"/>
</dbReference>
<dbReference type="InterPro" id="IPR008676">
    <property type="entry name" value="MRG"/>
</dbReference>
<dbReference type="InterPro" id="IPR016197">
    <property type="entry name" value="Chromo-like_dom_sf"/>
</dbReference>
<evidence type="ECO:0000256" key="5">
    <source>
        <dbReference type="ARBA" id="ARBA00023242"/>
    </source>
</evidence>
<comment type="caution">
    <text evidence="7">The sequence shown here is derived from an EMBL/GenBank/DDBJ whole genome shotgun (WGS) entry which is preliminary data.</text>
</comment>
<comment type="subcellular location">
    <subcellularLocation>
        <location evidence="1">Nucleus</location>
    </subcellularLocation>
</comment>
<protein>
    <recommendedName>
        <fullName evidence="6">MRG domain-containing protein</fullName>
    </recommendedName>
</protein>
<gene>
    <name evidence="7" type="ORF">Slati_2585600</name>
</gene>
<dbReference type="InterPro" id="IPR038217">
    <property type="entry name" value="MRG_C_sf"/>
</dbReference>
<evidence type="ECO:0000259" key="6">
    <source>
        <dbReference type="Pfam" id="PF05712"/>
    </source>
</evidence>
<dbReference type="AlphaFoldDB" id="A0AAW2VTN1"/>
<accession>A0AAW2VTN1</accession>
<keyword evidence="2" id="KW-0156">Chromatin regulator</keyword>
<dbReference type="Gene3D" id="1.10.274.30">
    <property type="entry name" value="MRG domain"/>
    <property type="match status" value="1"/>
</dbReference>
<name>A0AAW2VTN1_9LAMI</name>
<dbReference type="InterPro" id="IPR026541">
    <property type="entry name" value="MRG_dom"/>
</dbReference>
<dbReference type="Gene3D" id="2.30.30.140">
    <property type="match status" value="1"/>
</dbReference>
<evidence type="ECO:0000313" key="7">
    <source>
        <dbReference type="EMBL" id="KAL0432513.1"/>
    </source>
</evidence>
<dbReference type="Pfam" id="PF05712">
    <property type="entry name" value="MRG"/>
    <property type="match status" value="1"/>
</dbReference>
<reference evidence="7" key="2">
    <citation type="journal article" date="2024" name="Plant">
        <title>Genomic evolution and insights into agronomic trait innovations of Sesamum species.</title>
        <authorList>
            <person name="Miao H."/>
            <person name="Wang L."/>
            <person name="Qu L."/>
            <person name="Liu H."/>
            <person name="Sun Y."/>
            <person name="Le M."/>
            <person name="Wang Q."/>
            <person name="Wei S."/>
            <person name="Zheng Y."/>
            <person name="Lin W."/>
            <person name="Duan Y."/>
            <person name="Cao H."/>
            <person name="Xiong S."/>
            <person name="Wang X."/>
            <person name="Wei L."/>
            <person name="Li C."/>
            <person name="Ma Q."/>
            <person name="Ju M."/>
            <person name="Zhao R."/>
            <person name="Li G."/>
            <person name="Mu C."/>
            <person name="Tian Q."/>
            <person name="Mei H."/>
            <person name="Zhang T."/>
            <person name="Gao T."/>
            <person name="Zhang H."/>
        </authorList>
    </citation>
    <scope>NUCLEOTIDE SEQUENCE</scope>
    <source>
        <strain evidence="7">KEN1</strain>
    </source>
</reference>
<evidence type="ECO:0000256" key="4">
    <source>
        <dbReference type="ARBA" id="ARBA00023163"/>
    </source>
</evidence>
<evidence type="ECO:0000256" key="1">
    <source>
        <dbReference type="ARBA" id="ARBA00004123"/>
    </source>
</evidence>
<proteinExistence type="predicted"/>
<evidence type="ECO:0000256" key="2">
    <source>
        <dbReference type="ARBA" id="ARBA00022853"/>
    </source>
</evidence>
<feature type="domain" description="MRG" evidence="6">
    <location>
        <begin position="155"/>
        <end position="199"/>
    </location>
</feature>
<keyword evidence="4" id="KW-0804">Transcription</keyword>
<dbReference type="GO" id="GO:0006325">
    <property type="term" value="P:chromatin organization"/>
    <property type="evidence" value="ECO:0007669"/>
    <property type="project" value="UniProtKB-KW"/>
</dbReference>
<keyword evidence="3" id="KW-0805">Transcription regulation</keyword>